<dbReference type="AlphaFoldDB" id="A0A6S6WA50"/>
<evidence type="ECO:0000313" key="1">
    <source>
        <dbReference type="EMBL" id="CAE7196429.1"/>
    </source>
</evidence>
<dbReference type="Gene3D" id="3.40.630.30">
    <property type="match status" value="1"/>
</dbReference>
<name>A0A6S6WA50_9PLEO</name>
<sequence>MSETQVFEHFTGDDITDDILAAATLLFNNHYGTWSTHAANPVGRVKLSKQRMRLQLLPAAGASCVYARVTIGTQLVGNVFACRWVLEDGRSICWITQLVVHSGFRRRGLAARLVAEVAGQDGVCGIMSSHPAACLGVARAFGGGCVTERDLEFMRVNARGFMGASPVAYVRDAVLRGQLFDGQDTSGAVSAVDTQFYVDHAEPLGVLEVVKQERGWLLGELLEGFEFLLILKKPLGSLSAS</sequence>
<gene>
    <name evidence="1" type="ORF">PTTW11_08359</name>
</gene>
<dbReference type="InterPro" id="IPR016181">
    <property type="entry name" value="Acyl_CoA_acyltransferase"/>
</dbReference>
<dbReference type="EMBL" id="HG992983">
    <property type="protein sequence ID" value="CAE7196429.1"/>
    <property type="molecule type" value="Genomic_DNA"/>
</dbReference>
<proteinExistence type="predicted"/>
<accession>A0A6S6WA50</accession>
<evidence type="ECO:0000313" key="2">
    <source>
        <dbReference type="Proteomes" id="UP000472372"/>
    </source>
</evidence>
<dbReference type="SUPFAM" id="SSF55729">
    <property type="entry name" value="Acyl-CoA N-acyltransferases (Nat)"/>
    <property type="match status" value="1"/>
</dbReference>
<dbReference type="Proteomes" id="UP000472372">
    <property type="component" value="Chromosome 7"/>
</dbReference>
<evidence type="ECO:0008006" key="3">
    <source>
        <dbReference type="Google" id="ProtNLM"/>
    </source>
</evidence>
<protein>
    <recommendedName>
        <fullName evidence="3">N-acetyltransferase domain-containing protein</fullName>
    </recommendedName>
</protein>
<dbReference type="CDD" id="cd04301">
    <property type="entry name" value="NAT_SF"/>
    <property type="match status" value="1"/>
</dbReference>
<organism evidence="1 2">
    <name type="scientific">Pyrenophora teres f. teres</name>
    <dbReference type="NCBI Taxonomy" id="97479"/>
    <lineage>
        <taxon>Eukaryota</taxon>
        <taxon>Fungi</taxon>
        <taxon>Dikarya</taxon>
        <taxon>Ascomycota</taxon>
        <taxon>Pezizomycotina</taxon>
        <taxon>Dothideomycetes</taxon>
        <taxon>Pleosporomycetidae</taxon>
        <taxon>Pleosporales</taxon>
        <taxon>Pleosporineae</taxon>
        <taxon>Pleosporaceae</taxon>
        <taxon>Pyrenophora</taxon>
    </lineage>
</organism>
<reference evidence="1" key="1">
    <citation type="submission" date="2021-02" db="EMBL/GenBank/DDBJ databases">
        <authorList>
            <person name="Syme A R."/>
            <person name="Syme A R."/>
            <person name="Moolhuijzen P."/>
        </authorList>
    </citation>
    <scope>NUCLEOTIDE SEQUENCE</scope>
    <source>
        <strain evidence="1">W1-1</strain>
    </source>
</reference>